<dbReference type="PANTHER" id="PTHR43279">
    <property type="entry name" value="CATECHOL-2,3-DIOXYGENASE"/>
    <property type="match status" value="1"/>
</dbReference>
<comment type="caution">
    <text evidence="2">The sequence shown here is derived from an EMBL/GenBank/DDBJ whole genome shotgun (WGS) entry which is preliminary data.</text>
</comment>
<dbReference type="PANTHER" id="PTHR43279:SF1">
    <property type="entry name" value="CATECHOL-2,3-DIOXYGENASE"/>
    <property type="match status" value="1"/>
</dbReference>
<dbReference type="Gene3D" id="3.10.180.10">
    <property type="entry name" value="2,3-Dihydroxybiphenyl 1,2-Dioxygenase, domain 1"/>
    <property type="match status" value="2"/>
</dbReference>
<gene>
    <name evidence="2" type="ORF">IDH44_03990</name>
</gene>
<dbReference type="AlphaFoldDB" id="A0A927BRC2"/>
<reference evidence="2" key="1">
    <citation type="submission" date="2020-09" db="EMBL/GenBank/DDBJ databases">
        <title>A novel bacterium of genus Paenibacillus, isolated from South China Sea.</title>
        <authorList>
            <person name="Huang H."/>
            <person name="Mo K."/>
            <person name="Hu Y."/>
        </authorList>
    </citation>
    <scope>NUCLEOTIDE SEQUENCE</scope>
    <source>
        <strain evidence="2">IB182496</strain>
    </source>
</reference>
<keyword evidence="3" id="KW-1185">Reference proteome</keyword>
<evidence type="ECO:0000259" key="1">
    <source>
        <dbReference type="PROSITE" id="PS51819"/>
    </source>
</evidence>
<dbReference type="CDD" id="cd16359">
    <property type="entry name" value="VOC_BsCatE_like_C"/>
    <property type="match status" value="1"/>
</dbReference>
<dbReference type="Pfam" id="PF00903">
    <property type="entry name" value="Glyoxalase"/>
    <property type="match status" value="2"/>
</dbReference>
<dbReference type="InterPro" id="IPR029068">
    <property type="entry name" value="Glyas_Bleomycin-R_OHBP_Dase"/>
</dbReference>
<dbReference type="RefSeq" id="WP_190914930.1">
    <property type="nucleotide sequence ID" value="NZ_JACXIZ010000010.1"/>
</dbReference>
<evidence type="ECO:0000313" key="3">
    <source>
        <dbReference type="Proteomes" id="UP000621560"/>
    </source>
</evidence>
<accession>A0A927BRC2</accession>
<name>A0A927BRC2_9BACL</name>
<organism evidence="2 3">
    <name type="scientific">Paenibacillus sabuli</name>
    <dbReference type="NCBI Taxonomy" id="2772509"/>
    <lineage>
        <taxon>Bacteria</taxon>
        <taxon>Bacillati</taxon>
        <taxon>Bacillota</taxon>
        <taxon>Bacilli</taxon>
        <taxon>Bacillales</taxon>
        <taxon>Paenibacillaceae</taxon>
        <taxon>Paenibacillus</taxon>
    </lineage>
</organism>
<dbReference type="InterPro" id="IPR004360">
    <property type="entry name" value="Glyas_Fos-R_dOase_dom"/>
</dbReference>
<sequence>MSGDGGKVSRTTRVGAALEQRGAGPAAGAVPHPVRSAHAGTEMGAVHLRVASAERAERFYCEIVGLRVLNRYGGAVRLTADGIHPLLVLEERPGAKRAPQQRCSGLYHFALLVPERRDLALVLRHLLQAGVGVGSADHDVSEALYLSDPDGNGIEIYWDYPREHWRRLPDGSIYMDADPLDSHGLLQLAEQDTWSGLPQGTVIGHVHLHVKRLDEAEAFYCGVLGFRPTLRYGAGALFIAAGGYHHHIGLNIWAGVDAPSPPADAAGLLHYTIVCPDPQRIEAILAWLDARGERYETRGDGWYFCDPSGIGIRLTTCPVL</sequence>
<dbReference type="Proteomes" id="UP000621560">
    <property type="component" value="Unassembled WGS sequence"/>
</dbReference>
<dbReference type="PROSITE" id="PS51819">
    <property type="entry name" value="VOC"/>
    <property type="match status" value="1"/>
</dbReference>
<feature type="domain" description="VOC" evidence="1">
    <location>
        <begin position="42"/>
        <end position="159"/>
    </location>
</feature>
<dbReference type="SUPFAM" id="SSF54593">
    <property type="entry name" value="Glyoxalase/Bleomycin resistance protein/Dihydroxybiphenyl dioxygenase"/>
    <property type="match status" value="2"/>
</dbReference>
<protein>
    <submittedName>
        <fullName evidence="2">VOC family protein</fullName>
    </submittedName>
</protein>
<proteinExistence type="predicted"/>
<evidence type="ECO:0000313" key="2">
    <source>
        <dbReference type="EMBL" id="MBD2844340.1"/>
    </source>
</evidence>
<dbReference type="InterPro" id="IPR037523">
    <property type="entry name" value="VOC_core"/>
</dbReference>
<dbReference type="EMBL" id="JACXIZ010000010">
    <property type="protein sequence ID" value="MBD2844340.1"/>
    <property type="molecule type" value="Genomic_DNA"/>
</dbReference>